<organism evidence="10 11">
    <name type="scientific">Novosphingobium barchaimii LL02</name>
    <dbReference type="NCBI Taxonomy" id="1114963"/>
    <lineage>
        <taxon>Bacteria</taxon>
        <taxon>Pseudomonadati</taxon>
        <taxon>Pseudomonadota</taxon>
        <taxon>Alphaproteobacteria</taxon>
        <taxon>Sphingomonadales</taxon>
        <taxon>Sphingomonadaceae</taxon>
        <taxon>Novosphingobium</taxon>
    </lineage>
</organism>
<dbReference type="GO" id="GO:0042910">
    <property type="term" value="F:xenobiotic transmembrane transporter activity"/>
    <property type="evidence" value="ECO:0007669"/>
    <property type="project" value="InterPro"/>
</dbReference>
<evidence type="ECO:0000256" key="5">
    <source>
        <dbReference type="ARBA" id="ARBA00022692"/>
    </source>
</evidence>
<dbReference type="Gene3D" id="1.20.1720.10">
    <property type="entry name" value="Multidrug resistance protein D"/>
    <property type="match status" value="1"/>
</dbReference>
<reference evidence="10 11" key="1">
    <citation type="journal article" date="2015" name="G3 (Bethesda)">
        <title>Insights into Ongoing Evolution of the Hexachlorocyclohexane Catabolic Pathway from Comparative Genomics of Ten Sphingomonadaceae Strains.</title>
        <authorList>
            <person name="Pearce S.L."/>
            <person name="Oakeshott J.G."/>
            <person name="Pandey G."/>
        </authorList>
    </citation>
    <scope>NUCLEOTIDE SEQUENCE [LARGE SCALE GENOMIC DNA]</scope>
    <source>
        <strain evidence="10 11">LL02</strain>
    </source>
</reference>
<feature type="transmembrane region" description="Helical" evidence="8">
    <location>
        <begin position="110"/>
        <end position="131"/>
    </location>
</feature>
<dbReference type="Pfam" id="PF07690">
    <property type="entry name" value="MFS_1"/>
    <property type="match status" value="1"/>
</dbReference>
<dbReference type="CDD" id="cd17320">
    <property type="entry name" value="MFS_MdfA_MDR_like"/>
    <property type="match status" value="1"/>
</dbReference>
<dbReference type="EMBL" id="JACU01000007">
    <property type="protein sequence ID" value="KMS53442.1"/>
    <property type="molecule type" value="Genomic_DNA"/>
</dbReference>
<dbReference type="PROSITE" id="PS50850">
    <property type="entry name" value="MFS"/>
    <property type="match status" value="1"/>
</dbReference>
<dbReference type="GO" id="GO:1990961">
    <property type="term" value="P:xenobiotic detoxification by transmembrane export across the plasma membrane"/>
    <property type="evidence" value="ECO:0007669"/>
    <property type="project" value="InterPro"/>
</dbReference>
<comment type="similarity">
    <text evidence="2 8">Belongs to the major facilitator superfamily. Bcr/CmlA family.</text>
</comment>
<evidence type="ECO:0000313" key="11">
    <source>
        <dbReference type="Proteomes" id="UP000052268"/>
    </source>
</evidence>
<feature type="transmembrane region" description="Helical" evidence="8">
    <location>
        <begin position="143"/>
        <end position="161"/>
    </location>
</feature>
<evidence type="ECO:0000313" key="10">
    <source>
        <dbReference type="EMBL" id="KMS53442.1"/>
    </source>
</evidence>
<dbReference type="InterPro" id="IPR011701">
    <property type="entry name" value="MFS"/>
</dbReference>
<feature type="domain" description="Major facilitator superfamily (MFS) profile" evidence="9">
    <location>
        <begin position="18"/>
        <end position="401"/>
    </location>
</feature>
<feature type="transmembrane region" description="Helical" evidence="8">
    <location>
        <begin position="288"/>
        <end position="308"/>
    </location>
</feature>
<keyword evidence="6 8" id="KW-1133">Transmembrane helix</keyword>
<sequence>MHAPDANPPQFPMKELEFVAMMASLQALQALAIDVMLPALGAISKDLQLADPNQRQLIIGVFLICAGLGSLFPGALADRFGRRPVVLVAIAAYMLLSLLCAISGSFELLLVARGVMGAVTSAMMVMPMTILRDRFDGDRMARTQSLIAMTFMVVPMIAPMIGQSVLLFAGWRWIFGIMGGLAGGVFAWAWMRLPETLHPEFRQPVDLKVIAGNMGLALRERAALGYFLGAALTQGAMFGYLNSAQQLVGEHFGAGTLFPVMFGGMALVMACTNFANSRIVERFGARRVSHAALLTYIGLAAVHLLLAFRGEGLWTFLILMTLSMCMMSFMGANFQAIALQPFARIAGAAASVMSFVRVVLGAVLGSLIGQAYDDSARPILAAMVVFGLGALVLVLYSEHGRLFRRINPPGYYKNQPPVAH</sequence>
<comment type="caution">
    <text evidence="10">The sequence shown here is derived from an EMBL/GenBank/DDBJ whole genome shotgun (WGS) entry which is preliminary data.</text>
</comment>
<evidence type="ECO:0000259" key="9">
    <source>
        <dbReference type="PROSITE" id="PS50850"/>
    </source>
</evidence>
<protein>
    <recommendedName>
        <fullName evidence="8">Bcr/CflA family efflux transporter</fullName>
    </recommendedName>
</protein>
<keyword evidence="7 8" id="KW-0472">Membrane</keyword>
<dbReference type="InterPro" id="IPR020846">
    <property type="entry name" value="MFS_dom"/>
</dbReference>
<dbReference type="InterPro" id="IPR004812">
    <property type="entry name" value="Efflux_drug-R_Bcr/CmlA"/>
</dbReference>
<keyword evidence="11" id="KW-1185">Reference proteome</keyword>
<evidence type="ECO:0000256" key="3">
    <source>
        <dbReference type="ARBA" id="ARBA00022448"/>
    </source>
</evidence>
<feature type="transmembrane region" description="Helical" evidence="8">
    <location>
        <begin position="57"/>
        <end position="77"/>
    </location>
</feature>
<dbReference type="SUPFAM" id="SSF103473">
    <property type="entry name" value="MFS general substrate transporter"/>
    <property type="match status" value="1"/>
</dbReference>
<accession>A0A0J7XP41</accession>
<evidence type="ECO:0000256" key="2">
    <source>
        <dbReference type="ARBA" id="ARBA00006236"/>
    </source>
</evidence>
<evidence type="ECO:0000256" key="8">
    <source>
        <dbReference type="RuleBase" id="RU365088"/>
    </source>
</evidence>
<dbReference type="PANTHER" id="PTHR23502:SF132">
    <property type="entry name" value="POLYAMINE TRANSPORTER 2-RELATED"/>
    <property type="match status" value="1"/>
</dbReference>
<comment type="subcellular location">
    <subcellularLocation>
        <location evidence="8">Cell inner membrane</location>
        <topology evidence="8">Multi-pass membrane protein</topology>
    </subcellularLocation>
    <subcellularLocation>
        <location evidence="1">Cell membrane</location>
        <topology evidence="1">Multi-pass membrane protein</topology>
    </subcellularLocation>
</comment>
<keyword evidence="8" id="KW-0997">Cell inner membrane</keyword>
<keyword evidence="4" id="KW-1003">Cell membrane</keyword>
<dbReference type="GO" id="GO:0005886">
    <property type="term" value="C:plasma membrane"/>
    <property type="evidence" value="ECO:0007669"/>
    <property type="project" value="UniProtKB-SubCell"/>
</dbReference>
<dbReference type="PATRIC" id="fig|1114963.3.peg.3294"/>
<evidence type="ECO:0000256" key="1">
    <source>
        <dbReference type="ARBA" id="ARBA00004651"/>
    </source>
</evidence>
<name>A0A0J7XP41_9SPHN</name>
<feature type="transmembrane region" description="Helical" evidence="8">
    <location>
        <begin position="223"/>
        <end position="241"/>
    </location>
</feature>
<feature type="transmembrane region" description="Helical" evidence="8">
    <location>
        <begin position="84"/>
        <end position="104"/>
    </location>
</feature>
<dbReference type="InterPro" id="IPR036259">
    <property type="entry name" value="MFS_trans_sf"/>
</dbReference>
<dbReference type="OrthoDB" id="9800416at2"/>
<keyword evidence="3 8" id="KW-0813">Transport</keyword>
<dbReference type="NCBIfam" id="TIGR00710">
    <property type="entry name" value="efflux_Bcr_CflA"/>
    <property type="match status" value="1"/>
</dbReference>
<dbReference type="Proteomes" id="UP000052268">
    <property type="component" value="Unassembled WGS sequence"/>
</dbReference>
<dbReference type="RefSeq" id="WP_059152402.1">
    <property type="nucleotide sequence ID" value="NZ_KQ130455.1"/>
</dbReference>
<comment type="caution">
    <text evidence="8">Lacks conserved residue(s) required for the propagation of feature annotation.</text>
</comment>
<feature type="transmembrane region" description="Helical" evidence="8">
    <location>
        <begin position="173"/>
        <end position="193"/>
    </location>
</feature>
<dbReference type="PANTHER" id="PTHR23502">
    <property type="entry name" value="MAJOR FACILITATOR SUPERFAMILY"/>
    <property type="match status" value="1"/>
</dbReference>
<feature type="transmembrane region" description="Helical" evidence="8">
    <location>
        <begin position="346"/>
        <end position="372"/>
    </location>
</feature>
<proteinExistence type="inferred from homology"/>
<dbReference type="AlphaFoldDB" id="A0A0J7XP41"/>
<evidence type="ECO:0000256" key="7">
    <source>
        <dbReference type="ARBA" id="ARBA00023136"/>
    </source>
</evidence>
<feature type="transmembrane region" description="Helical" evidence="8">
    <location>
        <begin position="253"/>
        <end position="276"/>
    </location>
</feature>
<evidence type="ECO:0000256" key="4">
    <source>
        <dbReference type="ARBA" id="ARBA00022475"/>
    </source>
</evidence>
<feature type="transmembrane region" description="Helical" evidence="8">
    <location>
        <begin position="378"/>
        <end position="396"/>
    </location>
</feature>
<evidence type="ECO:0000256" key="6">
    <source>
        <dbReference type="ARBA" id="ARBA00022989"/>
    </source>
</evidence>
<keyword evidence="5 8" id="KW-0812">Transmembrane</keyword>
<feature type="transmembrane region" description="Helical" evidence="8">
    <location>
        <begin position="314"/>
        <end position="334"/>
    </location>
</feature>
<gene>
    <name evidence="10" type="ORF">V474_22265</name>
</gene>